<evidence type="ECO:0000313" key="9">
    <source>
        <dbReference type="Proteomes" id="UP000318199"/>
    </source>
</evidence>
<organism evidence="8 9">
    <name type="scientific">Caenimonas sedimenti</name>
    <dbReference type="NCBI Taxonomy" id="2596921"/>
    <lineage>
        <taxon>Bacteria</taxon>
        <taxon>Pseudomonadati</taxon>
        <taxon>Pseudomonadota</taxon>
        <taxon>Betaproteobacteria</taxon>
        <taxon>Burkholderiales</taxon>
        <taxon>Comamonadaceae</taxon>
        <taxon>Caenimonas</taxon>
    </lineage>
</organism>
<dbReference type="GO" id="GO:0005886">
    <property type="term" value="C:plasma membrane"/>
    <property type="evidence" value="ECO:0007669"/>
    <property type="project" value="TreeGrafter"/>
</dbReference>
<evidence type="ECO:0000256" key="6">
    <source>
        <dbReference type="SAM" id="Phobius"/>
    </source>
</evidence>
<feature type="transmembrane region" description="Helical" evidence="6">
    <location>
        <begin position="37"/>
        <end position="58"/>
    </location>
</feature>
<dbReference type="Pfam" id="PF04138">
    <property type="entry name" value="GtrA_DPMS_TM"/>
    <property type="match status" value="1"/>
</dbReference>
<comment type="similarity">
    <text evidence="2">Belongs to the GtrA family.</text>
</comment>
<feature type="transmembrane region" description="Helical" evidence="6">
    <location>
        <begin position="70"/>
        <end position="90"/>
    </location>
</feature>
<comment type="caution">
    <text evidence="8">The sequence shown here is derived from an EMBL/GenBank/DDBJ whole genome shotgun (WGS) entry which is preliminary data.</text>
</comment>
<evidence type="ECO:0000259" key="7">
    <source>
        <dbReference type="Pfam" id="PF04138"/>
    </source>
</evidence>
<feature type="domain" description="GtrA/DPMS transmembrane" evidence="7">
    <location>
        <begin position="11"/>
        <end position="120"/>
    </location>
</feature>
<evidence type="ECO:0000313" key="8">
    <source>
        <dbReference type="EMBL" id="TWO67916.1"/>
    </source>
</evidence>
<evidence type="ECO:0000256" key="3">
    <source>
        <dbReference type="ARBA" id="ARBA00022692"/>
    </source>
</evidence>
<sequence>MSMVTGSSFIRFVASGVFNTAFTYLVYLGLLRVLPYHWSYTLSYASGIVLAYALYRFFVFRRSGGRTAPLWVVAIHGAQYLLGLALVSLWCQVLELPAEWAPAFALAIQVPLTFLASRWVFRDRAPAGSGGS</sequence>
<dbReference type="InterPro" id="IPR051401">
    <property type="entry name" value="GtrA_CellWall_Glycosyl"/>
</dbReference>
<dbReference type="OrthoDB" id="8757753at2"/>
<dbReference type="InterPro" id="IPR007267">
    <property type="entry name" value="GtrA_DPMS_TM"/>
</dbReference>
<evidence type="ECO:0000256" key="1">
    <source>
        <dbReference type="ARBA" id="ARBA00004141"/>
    </source>
</evidence>
<proteinExistence type="inferred from homology"/>
<comment type="subcellular location">
    <subcellularLocation>
        <location evidence="1">Membrane</location>
        <topology evidence="1">Multi-pass membrane protein</topology>
    </subcellularLocation>
</comment>
<dbReference type="PANTHER" id="PTHR38459:SF1">
    <property type="entry name" value="PROPHAGE BACTOPRENOL-LINKED GLUCOSE TRANSLOCASE HOMOLOG"/>
    <property type="match status" value="1"/>
</dbReference>
<keyword evidence="4 6" id="KW-1133">Transmembrane helix</keyword>
<feature type="transmembrane region" description="Helical" evidence="6">
    <location>
        <begin position="102"/>
        <end position="121"/>
    </location>
</feature>
<dbReference type="Proteomes" id="UP000318199">
    <property type="component" value="Unassembled WGS sequence"/>
</dbReference>
<dbReference type="GO" id="GO:0000271">
    <property type="term" value="P:polysaccharide biosynthetic process"/>
    <property type="evidence" value="ECO:0007669"/>
    <property type="project" value="InterPro"/>
</dbReference>
<evidence type="ECO:0000256" key="5">
    <source>
        <dbReference type="ARBA" id="ARBA00023136"/>
    </source>
</evidence>
<keyword evidence="3 6" id="KW-0812">Transmembrane</keyword>
<dbReference type="PANTHER" id="PTHR38459">
    <property type="entry name" value="PROPHAGE BACTOPRENOL-LINKED GLUCOSE TRANSLOCASE HOMOLOG"/>
    <property type="match status" value="1"/>
</dbReference>
<dbReference type="AlphaFoldDB" id="A0A562ZHW3"/>
<feature type="transmembrane region" description="Helical" evidence="6">
    <location>
        <begin position="12"/>
        <end position="31"/>
    </location>
</feature>
<keyword evidence="5 6" id="KW-0472">Membrane</keyword>
<evidence type="ECO:0000256" key="4">
    <source>
        <dbReference type="ARBA" id="ARBA00022989"/>
    </source>
</evidence>
<reference evidence="8 9" key="1">
    <citation type="submission" date="2019-07" db="EMBL/GenBank/DDBJ databases">
        <title>Caenimonas sedimenti sp. nov., isolated from activated sludge.</title>
        <authorList>
            <person name="Xu J."/>
        </authorList>
    </citation>
    <scope>NUCLEOTIDE SEQUENCE [LARGE SCALE GENOMIC DNA]</scope>
    <source>
        <strain evidence="8 9">HX-9-20</strain>
    </source>
</reference>
<protein>
    <submittedName>
        <fullName evidence="8">GtrA family protein</fullName>
    </submittedName>
</protein>
<name>A0A562ZHW3_9BURK</name>
<dbReference type="RefSeq" id="WP_145896110.1">
    <property type="nucleotide sequence ID" value="NZ_VOBQ01000022.1"/>
</dbReference>
<accession>A0A562ZHW3</accession>
<evidence type="ECO:0000256" key="2">
    <source>
        <dbReference type="ARBA" id="ARBA00009399"/>
    </source>
</evidence>
<gene>
    <name evidence="8" type="ORF">FN976_25135</name>
</gene>
<keyword evidence="9" id="KW-1185">Reference proteome</keyword>
<dbReference type="EMBL" id="VOBQ01000022">
    <property type="protein sequence ID" value="TWO67916.1"/>
    <property type="molecule type" value="Genomic_DNA"/>
</dbReference>